<accession>A0A917DMV9</accession>
<sequence length="127" mass="15006">MDKFKFSREYEFKASPKVLYPYFSTPAGLQQWFAAKVKYTSDSNFDFVWDNESHPARMSVQRVNKLVKFDFLKDDQRGNFVEFRLDQSELTNATFLKITDNSDNTDESELEDIWDDMIYKLKEIVGG</sequence>
<keyword evidence="3" id="KW-1185">Reference proteome</keyword>
<dbReference type="AlphaFoldDB" id="A0A917DMV9"/>
<reference evidence="2" key="2">
    <citation type="submission" date="2020-09" db="EMBL/GenBank/DDBJ databases">
        <authorList>
            <person name="Sun Q."/>
            <person name="Zhou Y."/>
        </authorList>
    </citation>
    <scope>NUCLEOTIDE SEQUENCE</scope>
    <source>
        <strain evidence="2">CGMCC 1.15958</strain>
    </source>
</reference>
<dbReference type="Proteomes" id="UP000609064">
    <property type="component" value="Unassembled WGS sequence"/>
</dbReference>
<proteinExistence type="predicted"/>
<dbReference type="SUPFAM" id="SSF55961">
    <property type="entry name" value="Bet v1-like"/>
    <property type="match status" value="1"/>
</dbReference>
<dbReference type="InterPro" id="IPR023393">
    <property type="entry name" value="START-like_dom_sf"/>
</dbReference>
<dbReference type="EMBL" id="BMKK01000002">
    <property type="protein sequence ID" value="GGD49334.1"/>
    <property type="molecule type" value="Genomic_DNA"/>
</dbReference>
<dbReference type="RefSeq" id="WP_188765119.1">
    <property type="nucleotide sequence ID" value="NZ_BMKK01000002.1"/>
</dbReference>
<name>A0A917DMV9_9BACT</name>
<organism evidence="2 3">
    <name type="scientific">Emticicia aquatilis</name>
    <dbReference type="NCBI Taxonomy" id="1537369"/>
    <lineage>
        <taxon>Bacteria</taxon>
        <taxon>Pseudomonadati</taxon>
        <taxon>Bacteroidota</taxon>
        <taxon>Cytophagia</taxon>
        <taxon>Cytophagales</taxon>
        <taxon>Leadbetterellaceae</taxon>
        <taxon>Emticicia</taxon>
    </lineage>
</organism>
<evidence type="ECO:0000313" key="3">
    <source>
        <dbReference type="Proteomes" id="UP000609064"/>
    </source>
</evidence>
<dbReference type="Gene3D" id="3.30.530.20">
    <property type="match status" value="1"/>
</dbReference>
<feature type="domain" description="START-like" evidence="1">
    <location>
        <begin position="2"/>
        <end position="126"/>
    </location>
</feature>
<evidence type="ECO:0000259" key="1">
    <source>
        <dbReference type="Pfam" id="PF19569"/>
    </source>
</evidence>
<comment type="caution">
    <text evidence="2">The sequence shown here is derived from an EMBL/GenBank/DDBJ whole genome shotgun (WGS) entry which is preliminary data.</text>
</comment>
<gene>
    <name evidence="2" type="ORF">GCM10011514_11900</name>
</gene>
<protein>
    <recommendedName>
        <fullName evidence="1">START-like domain-containing protein</fullName>
    </recommendedName>
</protein>
<dbReference type="InterPro" id="IPR045736">
    <property type="entry name" value="START_2"/>
</dbReference>
<dbReference type="Pfam" id="PF19569">
    <property type="entry name" value="START_2"/>
    <property type="match status" value="1"/>
</dbReference>
<reference evidence="2" key="1">
    <citation type="journal article" date="2014" name="Int. J. Syst. Evol. Microbiol.">
        <title>Complete genome sequence of Corynebacterium casei LMG S-19264T (=DSM 44701T), isolated from a smear-ripened cheese.</title>
        <authorList>
            <consortium name="US DOE Joint Genome Institute (JGI-PGF)"/>
            <person name="Walter F."/>
            <person name="Albersmeier A."/>
            <person name="Kalinowski J."/>
            <person name="Ruckert C."/>
        </authorList>
    </citation>
    <scope>NUCLEOTIDE SEQUENCE</scope>
    <source>
        <strain evidence="2">CGMCC 1.15958</strain>
    </source>
</reference>
<evidence type="ECO:0000313" key="2">
    <source>
        <dbReference type="EMBL" id="GGD49334.1"/>
    </source>
</evidence>